<keyword evidence="2" id="KW-1185">Reference proteome</keyword>
<dbReference type="Proteomes" id="UP001501666">
    <property type="component" value="Unassembled WGS sequence"/>
</dbReference>
<evidence type="ECO:0000313" key="1">
    <source>
        <dbReference type="EMBL" id="GAA2662228.1"/>
    </source>
</evidence>
<evidence type="ECO:0008006" key="3">
    <source>
        <dbReference type="Google" id="ProtNLM"/>
    </source>
</evidence>
<protein>
    <recommendedName>
        <fullName evidence="3">Asp23/Gls24 family envelope stress response protein</fullName>
    </recommendedName>
</protein>
<reference evidence="1 2" key="1">
    <citation type="journal article" date="2019" name="Int. J. Syst. Evol. Microbiol.">
        <title>The Global Catalogue of Microorganisms (GCM) 10K type strain sequencing project: providing services to taxonomists for standard genome sequencing and annotation.</title>
        <authorList>
            <consortium name="The Broad Institute Genomics Platform"/>
            <consortium name="The Broad Institute Genome Sequencing Center for Infectious Disease"/>
            <person name="Wu L."/>
            <person name="Ma J."/>
        </authorList>
    </citation>
    <scope>NUCLEOTIDE SEQUENCE [LARGE SCALE GENOMIC DNA]</scope>
    <source>
        <strain evidence="1 2">JCM 6835</strain>
    </source>
</reference>
<evidence type="ECO:0000313" key="2">
    <source>
        <dbReference type="Proteomes" id="UP001501666"/>
    </source>
</evidence>
<accession>A0ABN3RW18</accession>
<sequence>MTDDGLAHAIAERVRSCPGVADLSGGPFGTVATYLPGRRLKGVAVRDDEVEIAIVARAGRSLLETADQVRSVVVPLTEGRRVNVAIQDLEDS</sequence>
<dbReference type="EMBL" id="BAAATE010000008">
    <property type="protein sequence ID" value="GAA2662228.1"/>
    <property type="molecule type" value="Genomic_DNA"/>
</dbReference>
<proteinExistence type="predicted"/>
<organism evidence="1 2">
    <name type="scientific">Nonomuraea recticatena</name>
    <dbReference type="NCBI Taxonomy" id="46178"/>
    <lineage>
        <taxon>Bacteria</taxon>
        <taxon>Bacillati</taxon>
        <taxon>Actinomycetota</taxon>
        <taxon>Actinomycetes</taxon>
        <taxon>Streptosporangiales</taxon>
        <taxon>Streptosporangiaceae</taxon>
        <taxon>Nonomuraea</taxon>
    </lineage>
</organism>
<comment type="caution">
    <text evidence="1">The sequence shown here is derived from an EMBL/GenBank/DDBJ whole genome shotgun (WGS) entry which is preliminary data.</text>
</comment>
<name>A0ABN3RW18_9ACTN</name>
<gene>
    <name evidence="1" type="ORF">GCM10010412_035810</name>
</gene>